<name>A0A0M0J9C9_9EUKA</name>
<dbReference type="InterPro" id="IPR022052">
    <property type="entry name" value="Histone-bd_RBBP4-like_N"/>
</dbReference>
<dbReference type="GO" id="GO:0005730">
    <property type="term" value="C:nucleolus"/>
    <property type="evidence" value="ECO:0007669"/>
    <property type="project" value="TreeGrafter"/>
</dbReference>
<dbReference type="SMART" id="SM00368">
    <property type="entry name" value="LRR_RI"/>
    <property type="match status" value="2"/>
</dbReference>
<keyword evidence="2" id="KW-0677">Repeat</keyword>
<evidence type="ECO:0000259" key="4">
    <source>
        <dbReference type="Pfam" id="PF12265"/>
    </source>
</evidence>
<dbReference type="Pfam" id="PF12265">
    <property type="entry name" value="CAF1C_H4-bd"/>
    <property type="match status" value="1"/>
</dbReference>
<dbReference type="InterPro" id="IPR051972">
    <property type="entry name" value="Glutamate-rich_WD_repeat"/>
</dbReference>
<dbReference type="PANTHER" id="PTHR45903">
    <property type="entry name" value="GLUTAMATE-RICH WD REPEAT-CONTAINING PROTEIN 1"/>
    <property type="match status" value="1"/>
</dbReference>
<gene>
    <name evidence="5" type="ORF">Ctob_009350</name>
</gene>
<dbReference type="Gene3D" id="2.130.10.10">
    <property type="entry name" value="YVTN repeat-like/Quinoprotein amine dehydrogenase"/>
    <property type="match status" value="1"/>
</dbReference>
<dbReference type="GO" id="GO:0042254">
    <property type="term" value="P:ribosome biogenesis"/>
    <property type="evidence" value="ECO:0007669"/>
    <property type="project" value="TreeGrafter"/>
</dbReference>
<dbReference type="SUPFAM" id="SSF50978">
    <property type="entry name" value="WD40 repeat-like"/>
    <property type="match status" value="1"/>
</dbReference>
<dbReference type="InterPro" id="IPR032675">
    <property type="entry name" value="LRR_dom_sf"/>
</dbReference>
<evidence type="ECO:0000256" key="1">
    <source>
        <dbReference type="ARBA" id="ARBA00022574"/>
    </source>
</evidence>
<dbReference type="SUPFAM" id="SSF52047">
    <property type="entry name" value="RNI-like"/>
    <property type="match status" value="1"/>
</dbReference>
<dbReference type="Pfam" id="PF00400">
    <property type="entry name" value="WD40"/>
    <property type="match status" value="3"/>
</dbReference>
<dbReference type="SMART" id="SM00320">
    <property type="entry name" value="WD40"/>
    <property type="match status" value="5"/>
</dbReference>
<dbReference type="EMBL" id="JWZX01003221">
    <property type="protein sequence ID" value="KOO23085.1"/>
    <property type="molecule type" value="Genomic_DNA"/>
</dbReference>
<evidence type="ECO:0000313" key="5">
    <source>
        <dbReference type="EMBL" id="KOO23085.1"/>
    </source>
</evidence>
<protein>
    <submittedName>
        <fullName evidence="5">Glutamate-rich wd repeat-containing protein</fullName>
    </submittedName>
</protein>
<dbReference type="PROSITE" id="PS50082">
    <property type="entry name" value="WD_REPEATS_2"/>
    <property type="match status" value="3"/>
</dbReference>
<reference evidence="6" key="1">
    <citation type="journal article" date="2015" name="PLoS Genet.">
        <title>Genome Sequence and Transcriptome Analyses of Chrysochromulina tobin: Metabolic Tools for Enhanced Algal Fitness in the Prominent Order Prymnesiales (Haptophyceae).</title>
        <authorList>
            <person name="Hovde B.T."/>
            <person name="Deodato C.R."/>
            <person name="Hunsperger H.M."/>
            <person name="Ryken S.A."/>
            <person name="Yost W."/>
            <person name="Jha R.K."/>
            <person name="Patterson J."/>
            <person name="Monnat R.J. Jr."/>
            <person name="Barlow S.B."/>
            <person name="Starkenburg S.R."/>
            <person name="Cattolico R.A."/>
        </authorList>
    </citation>
    <scope>NUCLEOTIDE SEQUENCE</scope>
    <source>
        <strain evidence="6">CCMP291</strain>
    </source>
</reference>
<dbReference type="Gene3D" id="3.80.10.10">
    <property type="entry name" value="Ribonuclease Inhibitor"/>
    <property type="match status" value="3"/>
</dbReference>
<dbReference type="PANTHER" id="PTHR45903:SF1">
    <property type="entry name" value="GLUTAMATE-RICH WD REPEAT-CONTAINING PROTEIN 1"/>
    <property type="match status" value="1"/>
</dbReference>
<evidence type="ECO:0000256" key="2">
    <source>
        <dbReference type="ARBA" id="ARBA00022737"/>
    </source>
</evidence>
<organism evidence="5 6">
    <name type="scientific">Chrysochromulina tobinii</name>
    <dbReference type="NCBI Taxonomy" id="1460289"/>
    <lineage>
        <taxon>Eukaryota</taxon>
        <taxon>Haptista</taxon>
        <taxon>Haptophyta</taxon>
        <taxon>Prymnesiophyceae</taxon>
        <taxon>Prymnesiales</taxon>
        <taxon>Chrysochromulinaceae</taxon>
        <taxon>Chrysochromulina</taxon>
    </lineage>
</organism>
<dbReference type="Proteomes" id="UP000037460">
    <property type="component" value="Unassembled WGS sequence"/>
</dbReference>
<dbReference type="InterPro" id="IPR036322">
    <property type="entry name" value="WD40_repeat_dom_sf"/>
</dbReference>
<evidence type="ECO:0000313" key="6">
    <source>
        <dbReference type="Proteomes" id="UP000037460"/>
    </source>
</evidence>
<feature type="repeat" description="WD" evidence="3">
    <location>
        <begin position="315"/>
        <end position="351"/>
    </location>
</feature>
<feature type="repeat" description="WD" evidence="3">
    <location>
        <begin position="361"/>
        <end position="395"/>
    </location>
</feature>
<comment type="caution">
    <text evidence="5">The sequence shown here is derived from an EMBL/GenBank/DDBJ whole genome shotgun (WGS) entry which is preliminary data.</text>
</comment>
<sequence length="743" mass="80864">MPVDEDGEELEYEDEYGDEFEEEIFAGGEEGEEGEEGMEISASEMLGSDGVHAEVEGRLYRAGDPLAEDEKLDYDSSAYDMLHRMTWDYPCLTFGFVRDSLGEQRTQYPMTSYLVAGTQAERAADNQLVCLKLSKMARTIHDDDSESDDDSDEDDEDPIVEVQRVPHQGTVNRLRLMPQTSHICATWSESGKAHVFSLAAPLATLHSPGSAPAGVSTEPLFTFDGHADEGFALDWSRVATGVLATGDNKGKIHRWQPAEGGSWVVDPVPFSGHEGAVEDLEWSPVEPNVFMSCGGDSTVRVWDVRRKAGSALAVDEKHGVDVNVMSWNKLVNYLVVTGADDGSFRVWDLRSFQSGEPVAKFNWHHAAITSVEWSPHESSTIAVCGDDHQLTLWDLALEDDPEAASAVRGRDDLKDIPPQLYFVHQGQQHMKELHWHVQLPGVLGSTAEDFNIFKPANAGDGAAGGRSESQNCLTMIDLHRDYLRCRGKSELAIWHGELLRGCKRSAIGVEVGHVTDSYWCPGRRWVYHASEGAAFAIDAVKATLTSISLPATALQPEDGTVLATMVRGCTALTSLDVGFNNLDERGVLELVRAARQRDQMVSLGFASCKIGTQGAKEIATYVATCAALASLNLEYNCIDPEGAMALADALSGDPTLTKLNLSEMNRSPEDRDDMGGILAISSALKTNRHLTYLNLSTNNIDVRAGTALAGAVAINGVLKHVDLTSNRLCGISSHAGRQSRKIV</sequence>
<evidence type="ECO:0000256" key="3">
    <source>
        <dbReference type="PROSITE-ProRule" id="PRU00221"/>
    </source>
</evidence>
<feature type="repeat" description="WD" evidence="3">
    <location>
        <begin position="270"/>
        <end position="305"/>
    </location>
</feature>
<proteinExistence type="predicted"/>
<dbReference type="InterPro" id="IPR001611">
    <property type="entry name" value="Leu-rich_rpt"/>
</dbReference>
<dbReference type="AlphaFoldDB" id="A0A0M0J9C9"/>
<dbReference type="Pfam" id="PF13516">
    <property type="entry name" value="LRR_6"/>
    <property type="match status" value="3"/>
</dbReference>
<accession>A0A0M0J9C9</accession>
<keyword evidence="6" id="KW-1185">Reference proteome</keyword>
<dbReference type="PROSITE" id="PS50294">
    <property type="entry name" value="WD_REPEATS_REGION"/>
    <property type="match status" value="3"/>
</dbReference>
<feature type="domain" description="Histone-binding protein RBBP4-like N-terminal" evidence="4">
    <location>
        <begin position="69"/>
        <end position="135"/>
    </location>
</feature>
<dbReference type="InterPro" id="IPR001680">
    <property type="entry name" value="WD40_rpt"/>
</dbReference>
<dbReference type="InterPro" id="IPR015943">
    <property type="entry name" value="WD40/YVTN_repeat-like_dom_sf"/>
</dbReference>
<keyword evidence="1 3" id="KW-0853">WD repeat</keyword>
<dbReference type="OrthoDB" id="2161379at2759"/>